<feature type="transmembrane region" description="Helical" evidence="1">
    <location>
        <begin position="689"/>
        <end position="709"/>
    </location>
</feature>
<dbReference type="InterPro" id="IPR019286">
    <property type="entry name" value="DUF2339_TM"/>
</dbReference>
<dbReference type="PANTHER" id="PTHR38434:SF1">
    <property type="entry name" value="BLL2549 PROTEIN"/>
    <property type="match status" value="1"/>
</dbReference>
<gene>
    <name evidence="2" type="ORF">EK403_06370</name>
</gene>
<feature type="transmembrane region" description="Helical" evidence="1">
    <location>
        <begin position="317"/>
        <end position="336"/>
    </location>
</feature>
<feature type="transmembrane region" description="Helical" evidence="1">
    <location>
        <begin position="189"/>
        <end position="210"/>
    </location>
</feature>
<feature type="transmembrane region" description="Helical" evidence="1">
    <location>
        <begin position="273"/>
        <end position="297"/>
    </location>
</feature>
<feature type="transmembrane region" description="Helical" evidence="1">
    <location>
        <begin position="486"/>
        <end position="505"/>
    </location>
</feature>
<feature type="transmembrane region" description="Helical" evidence="1">
    <location>
        <begin position="376"/>
        <end position="393"/>
    </location>
</feature>
<feature type="transmembrane region" description="Helical" evidence="1">
    <location>
        <begin position="139"/>
        <end position="157"/>
    </location>
</feature>
<keyword evidence="1" id="KW-0812">Transmembrane</keyword>
<feature type="transmembrane region" description="Helical" evidence="1">
    <location>
        <begin position="348"/>
        <end position="370"/>
    </location>
</feature>
<feature type="transmembrane region" description="Helical" evidence="1">
    <location>
        <begin position="90"/>
        <end position="109"/>
    </location>
</feature>
<reference evidence="2 3" key="1">
    <citation type="submission" date="2018-12" db="EMBL/GenBank/DDBJ databases">
        <title>bacterium Hansschlegelia zhihuaiae S113.</title>
        <authorList>
            <person name="He J."/>
        </authorList>
    </citation>
    <scope>NUCLEOTIDE SEQUENCE [LARGE SCALE GENOMIC DNA]</scope>
    <source>
        <strain evidence="2 3">S 113</strain>
    </source>
</reference>
<keyword evidence="3" id="KW-1185">Reference proteome</keyword>
<feature type="transmembrane region" description="Helical" evidence="1">
    <location>
        <begin position="588"/>
        <end position="606"/>
    </location>
</feature>
<dbReference type="AlphaFoldDB" id="A0A4Q0MLW8"/>
<dbReference type="PANTHER" id="PTHR38434">
    <property type="entry name" value="BLL2549 PROTEIN"/>
    <property type="match status" value="1"/>
</dbReference>
<feature type="transmembrane region" description="Helical" evidence="1">
    <location>
        <begin position="405"/>
        <end position="426"/>
    </location>
</feature>
<evidence type="ECO:0000313" key="3">
    <source>
        <dbReference type="Proteomes" id="UP000289708"/>
    </source>
</evidence>
<dbReference type="Proteomes" id="UP000289708">
    <property type="component" value="Unassembled WGS sequence"/>
</dbReference>
<organism evidence="2 3">
    <name type="scientific">Hansschlegelia zhihuaiae</name>
    <dbReference type="NCBI Taxonomy" id="405005"/>
    <lineage>
        <taxon>Bacteria</taxon>
        <taxon>Pseudomonadati</taxon>
        <taxon>Pseudomonadota</taxon>
        <taxon>Alphaproteobacteria</taxon>
        <taxon>Hyphomicrobiales</taxon>
        <taxon>Methylopilaceae</taxon>
        <taxon>Hansschlegelia</taxon>
    </lineage>
</organism>
<accession>A0A4Q0MLW8</accession>
<feature type="transmembrane region" description="Helical" evidence="1">
    <location>
        <begin position="248"/>
        <end position="266"/>
    </location>
</feature>
<feature type="transmembrane region" description="Helical" evidence="1">
    <location>
        <begin position="557"/>
        <end position="576"/>
    </location>
</feature>
<feature type="transmembrane region" description="Helical" evidence="1">
    <location>
        <begin position="744"/>
        <end position="761"/>
    </location>
</feature>
<feature type="transmembrane region" description="Helical" evidence="1">
    <location>
        <begin position="116"/>
        <end position="133"/>
    </location>
</feature>
<dbReference type="OrthoDB" id="5422830at2"/>
<feature type="transmembrane region" description="Helical" evidence="1">
    <location>
        <begin position="164"/>
        <end position="183"/>
    </location>
</feature>
<feature type="transmembrane region" description="Helical" evidence="1">
    <location>
        <begin position="64"/>
        <end position="84"/>
    </location>
</feature>
<dbReference type="EMBL" id="RYFI01000004">
    <property type="protein sequence ID" value="RXF74435.1"/>
    <property type="molecule type" value="Genomic_DNA"/>
</dbReference>
<comment type="caution">
    <text evidence="2">The sequence shown here is derived from an EMBL/GenBank/DDBJ whole genome shotgun (WGS) entry which is preliminary data.</text>
</comment>
<feature type="transmembrane region" description="Helical" evidence="1">
    <location>
        <begin position="517"/>
        <end position="537"/>
    </location>
</feature>
<keyword evidence="1" id="KW-0472">Membrane</keyword>
<proteinExistence type="predicted"/>
<feature type="transmembrane region" description="Helical" evidence="1">
    <location>
        <begin position="432"/>
        <end position="450"/>
    </location>
</feature>
<evidence type="ECO:0000256" key="1">
    <source>
        <dbReference type="SAM" id="Phobius"/>
    </source>
</evidence>
<protein>
    <submittedName>
        <fullName evidence="2">DUF2339 domain-containing protein</fullName>
    </submittedName>
</protein>
<feature type="transmembrane region" description="Helical" evidence="1">
    <location>
        <begin position="649"/>
        <end position="669"/>
    </location>
</feature>
<keyword evidence="1" id="KW-1133">Transmembrane helix</keyword>
<evidence type="ECO:0000313" key="2">
    <source>
        <dbReference type="EMBL" id="RXF74435.1"/>
    </source>
</evidence>
<sequence length="772" mass="77284">MIVGGLALALGGVFLVRYSIEQGLIGPAARVTLGAVFSLSLLTVGERLRRGEAARGRPRRPIDIPAIVTSAGATGAFATIYAAYALYGFLAPAAAIIGLGVVAVATLLAAALHGPVLGALGLIGAYAAPALVSGDEPDAWALFLYLLGPTAASFAVARLRNWPALALAAGAAAFFWGALAALGGLGDDAAALLVYATALIALAALMHSGARLQAPPAAAQPDWIAAPLITLFALLAAAAPAIDGYGTAALLATGAILAATLGLGAWAPGLAPVAVAGGLLAGLVALSFDDAALAAVAEATSLPGPGETPRPAGLGDFLAFSSMLGAIFLVAGAAAARLRPPRPAWHTGLLAAAAAATPLVLLALAYWRVAELAPDLRFAGLAVLLAAAFAGLAEDAARREANDAASPMATAAFATGAATALGLGLAMAMREGALTVALSFLAMALGLVAVRRSIRALGWVAMAAAALVLARIALDPRIVGDDLGATPVFNALLWGYGAPALAFWIGARAFDRAGQAWPAQALEGLALLFALLLGFMQARHFAHDGDLAGEGVRLLEAGLDATVAFALAALAGRLGVLRSSPVLKWGSLAAGALGLVLALAGLLAGANPYVTGEPVGGGALLNTLLPGYLLPAVAALAAARFSGEGRLAWVAQALGAAALALGFLYVTLMTRRAFAGPILDGPDASEAEWYAYSVVWLVFGLALLTLGVLRRSLMLRSASAAVIVLVALKVFLFDLAGLGGVWRALSFIGLGGVLVGVGLVYQRLLTPRDAAA</sequence>
<dbReference type="Pfam" id="PF10101">
    <property type="entry name" value="DUF2339"/>
    <property type="match status" value="1"/>
</dbReference>
<feature type="transmembrane region" description="Helical" evidence="1">
    <location>
        <begin position="457"/>
        <end position="474"/>
    </location>
</feature>
<feature type="transmembrane region" description="Helical" evidence="1">
    <location>
        <begin position="721"/>
        <end position="738"/>
    </location>
</feature>
<feature type="transmembrane region" description="Helical" evidence="1">
    <location>
        <begin position="222"/>
        <end position="242"/>
    </location>
</feature>
<feature type="transmembrane region" description="Helical" evidence="1">
    <location>
        <begin position="25"/>
        <end position="44"/>
    </location>
</feature>
<feature type="transmembrane region" description="Helical" evidence="1">
    <location>
        <begin position="618"/>
        <end position="637"/>
    </location>
</feature>
<name>A0A4Q0MLW8_9HYPH</name>